<evidence type="ECO:0000313" key="2">
    <source>
        <dbReference type="Proteomes" id="UP000578531"/>
    </source>
</evidence>
<name>A0A8H6G5E9_9LECA</name>
<dbReference type="GeneID" id="59283062"/>
<accession>A0A8H6G5E9</accession>
<keyword evidence="2" id="KW-1185">Reference proteome</keyword>
<proteinExistence type="predicted"/>
<evidence type="ECO:0000313" key="1">
    <source>
        <dbReference type="EMBL" id="KAF6240716.1"/>
    </source>
</evidence>
<dbReference type="Proteomes" id="UP000578531">
    <property type="component" value="Unassembled WGS sequence"/>
</dbReference>
<dbReference type="EMBL" id="JACCJC010000003">
    <property type="protein sequence ID" value="KAF6240716.1"/>
    <property type="molecule type" value="Genomic_DNA"/>
</dbReference>
<protein>
    <submittedName>
        <fullName evidence="1">Uncharacterized protein</fullName>
    </submittedName>
</protein>
<comment type="caution">
    <text evidence="1">The sequence shown here is derived from an EMBL/GenBank/DDBJ whole genome shotgun (WGS) entry which is preliminary data.</text>
</comment>
<organism evidence="1 2">
    <name type="scientific">Letharia columbiana</name>
    <dbReference type="NCBI Taxonomy" id="112416"/>
    <lineage>
        <taxon>Eukaryota</taxon>
        <taxon>Fungi</taxon>
        <taxon>Dikarya</taxon>
        <taxon>Ascomycota</taxon>
        <taxon>Pezizomycotina</taxon>
        <taxon>Lecanoromycetes</taxon>
        <taxon>OSLEUM clade</taxon>
        <taxon>Lecanoromycetidae</taxon>
        <taxon>Lecanorales</taxon>
        <taxon>Lecanorineae</taxon>
        <taxon>Parmeliaceae</taxon>
        <taxon>Letharia</taxon>
    </lineage>
</organism>
<reference evidence="1 2" key="1">
    <citation type="journal article" date="2020" name="Genomics">
        <title>Complete, high-quality genomes from long-read metagenomic sequencing of two wolf lichen thalli reveals enigmatic genome architecture.</title>
        <authorList>
            <person name="McKenzie S.K."/>
            <person name="Walston R.F."/>
            <person name="Allen J.L."/>
        </authorList>
    </citation>
    <scope>NUCLEOTIDE SEQUENCE [LARGE SCALE GENOMIC DNA]</scope>
    <source>
        <strain evidence="1">WasteWater2</strain>
    </source>
</reference>
<gene>
    <name evidence="1" type="ORF">HO173_001388</name>
</gene>
<dbReference type="OrthoDB" id="5337308at2759"/>
<dbReference type="AlphaFoldDB" id="A0A8H6G5E9"/>
<dbReference type="RefSeq" id="XP_037169975.1">
    <property type="nucleotide sequence ID" value="XM_037303328.1"/>
</dbReference>
<sequence length="333" mass="36283">MLFIHDSLLPRRYFLPPPPFLSRTKVNAIEVSLYVFSFLSISSSTIATSATPVAHPAIGSINQNHNAVSKRSVPVGTPTQLPKRSSDVAMSWTQAVQSGSALLRQMTDGGPQSEFRSYADLADSGWSSFPTDGATDTDLEPALTALGAAEGTYVNMMQQDDFKLPGSNIEHPPTYAQYQQYYNPTHGLIIAEFNSNPQRTHKGPGTVHPALNRWSDVVYLVWADLCRDEPDAVKNVRRFFRHHIRTDSPTVAVIDEAVGGAGKLSPWPGVRFGTDTERGKALLGTAHGYGVAWFLVNHQDTLGRKEVTAVTAFRTGDSGTGGFYNLFLEVGDA</sequence>